<dbReference type="CDD" id="cd15482">
    <property type="entry name" value="Sialidase_non-viral"/>
    <property type="match status" value="1"/>
</dbReference>
<name>A0A2X0IXF8_9ACTN</name>
<dbReference type="Gene3D" id="2.120.10.10">
    <property type="match status" value="2"/>
</dbReference>
<evidence type="ECO:0000256" key="5">
    <source>
        <dbReference type="SAM" id="SignalP"/>
    </source>
</evidence>
<keyword evidence="5" id="KW-0732">Signal</keyword>
<proteinExistence type="inferred from homology"/>
<evidence type="ECO:0000256" key="2">
    <source>
        <dbReference type="ARBA" id="ARBA00009348"/>
    </source>
</evidence>
<comment type="catalytic activity">
    <reaction evidence="1">
        <text>Hydrolysis of alpha-(2-&gt;3)-, alpha-(2-&gt;6)-, alpha-(2-&gt;8)- glycosidic linkages of terminal sialic acid residues in oligosaccharides, glycoproteins, glycolipids, colominic acid and synthetic substrates.</text>
        <dbReference type="EC" id="3.2.1.18"/>
    </reaction>
</comment>
<sequence length="526" mass="55362">MRIRTRASLAAVACAALAVVASAAAPAGAAGNGHSGYLGRVSPGDPYASCNISGDGTGTNYPGTADEPWVAANPRDPHQVISMYQQDRWSSGGARGVAESWSSDGKHFHHVALPFTHCTPGGLDYQRASDAWVSFGPDGTAYASALVFDAATNRNGVAAATSYDGGRTWKHLTKLIDDNDAAIGNDKNSVTADPNHAGVAYQVWDRLDQTTGANASFTGPAYLSVTRDGGRTWSKARPFVDTTAVPNSQTIGNVIVVDRHSGTLYDFFTSITYTDATANTVLDSHYAMVTSHDQGRTWSKPARVTKDSSVNEVDPNLPTDPNGSLRAGGGLGSVAIDPVTGELYLAYEGSDFSGGKFDQVQLVHSTDHGRTWSAPVRLNQSPNTPAFTPTITVDAHGTVAVTYYDLRYLQPGNVTTLPTAGWLLTFPRGGEANPVERQITPVFDWLLAPMAGGHMLGDYAGLTTDGPFVRPVLVETNTPAAGVNTADAFSGLYSPSSLHGPGGFVGPKLTATGKSGVARVFDRLRR</sequence>
<dbReference type="GO" id="GO:0009313">
    <property type="term" value="P:oligosaccharide catabolic process"/>
    <property type="evidence" value="ECO:0007669"/>
    <property type="project" value="TreeGrafter"/>
</dbReference>
<dbReference type="Proteomes" id="UP000248889">
    <property type="component" value="Unassembled WGS sequence"/>
</dbReference>
<dbReference type="AlphaFoldDB" id="A0A2X0IXF8"/>
<keyword evidence="7" id="KW-1185">Reference proteome</keyword>
<evidence type="ECO:0000313" key="7">
    <source>
        <dbReference type="Proteomes" id="UP000248889"/>
    </source>
</evidence>
<gene>
    <name evidence="6" type="ORF">DN069_27000</name>
</gene>
<dbReference type="OrthoDB" id="127969at2"/>
<organism evidence="6 7">
    <name type="scientific">Streptacidiphilus pinicola</name>
    <dbReference type="NCBI Taxonomy" id="2219663"/>
    <lineage>
        <taxon>Bacteria</taxon>
        <taxon>Bacillati</taxon>
        <taxon>Actinomycetota</taxon>
        <taxon>Actinomycetes</taxon>
        <taxon>Kitasatosporales</taxon>
        <taxon>Streptomycetaceae</taxon>
        <taxon>Streptacidiphilus</taxon>
    </lineage>
</organism>
<protein>
    <recommendedName>
        <fullName evidence="3">exo-alpha-sialidase</fullName>
        <ecNumber evidence="3">3.2.1.18</ecNumber>
    </recommendedName>
</protein>
<dbReference type="GO" id="GO:0016020">
    <property type="term" value="C:membrane"/>
    <property type="evidence" value="ECO:0007669"/>
    <property type="project" value="TreeGrafter"/>
</dbReference>
<dbReference type="RefSeq" id="WP_111505226.1">
    <property type="nucleotide sequence ID" value="NZ_QKYN01000112.1"/>
</dbReference>
<comment type="caution">
    <text evidence="6">The sequence shown here is derived from an EMBL/GenBank/DDBJ whole genome shotgun (WGS) entry which is preliminary data.</text>
</comment>
<dbReference type="InterPro" id="IPR026856">
    <property type="entry name" value="Sialidase_fam"/>
</dbReference>
<evidence type="ECO:0000313" key="6">
    <source>
        <dbReference type="EMBL" id="RAG82506.1"/>
    </source>
</evidence>
<dbReference type="EC" id="3.2.1.18" evidence="3"/>
<evidence type="ECO:0000256" key="3">
    <source>
        <dbReference type="ARBA" id="ARBA00012733"/>
    </source>
</evidence>
<reference evidence="6 7" key="1">
    <citation type="submission" date="2018-06" db="EMBL/GenBank/DDBJ databases">
        <title>Streptacidiphilus pinicola sp. nov., isolated from pine grove soil.</title>
        <authorList>
            <person name="Roh S.G."/>
            <person name="Park S."/>
            <person name="Kim M.-K."/>
            <person name="Yun B.-R."/>
            <person name="Park J."/>
            <person name="Kim M.J."/>
            <person name="Kim Y.S."/>
            <person name="Kim S.B."/>
        </authorList>
    </citation>
    <scope>NUCLEOTIDE SEQUENCE [LARGE SCALE GENOMIC DNA]</scope>
    <source>
        <strain evidence="6 7">MMS16-CNU450</strain>
    </source>
</reference>
<dbReference type="PANTHER" id="PTHR10628">
    <property type="entry name" value="SIALIDASE"/>
    <property type="match status" value="1"/>
</dbReference>
<feature type="signal peptide" evidence="5">
    <location>
        <begin position="1"/>
        <end position="29"/>
    </location>
</feature>
<dbReference type="GO" id="GO:0006689">
    <property type="term" value="P:ganglioside catabolic process"/>
    <property type="evidence" value="ECO:0007669"/>
    <property type="project" value="TreeGrafter"/>
</dbReference>
<comment type="similarity">
    <text evidence="2">Belongs to the glycosyl hydrolase 33 family.</text>
</comment>
<feature type="chain" id="PRO_5016155053" description="exo-alpha-sialidase" evidence="5">
    <location>
        <begin position="30"/>
        <end position="526"/>
    </location>
</feature>
<accession>A0A2X0IXF8</accession>
<feature type="region of interest" description="Disordered" evidence="4">
    <location>
        <begin position="305"/>
        <end position="329"/>
    </location>
</feature>
<dbReference type="PANTHER" id="PTHR10628:SF30">
    <property type="entry name" value="EXO-ALPHA-SIALIDASE"/>
    <property type="match status" value="1"/>
</dbReference>
<dbReference type="GO" id="GO:0005737">
    <property type="term" value="C:cytoplasm"/>
    <property type="evidence" value="ECO:0007669"/>
    <property type="project" value="TreeGrafter"/>
</dbReference>
<dbReference type="InterPro" id="IPR036278">
    <property type="entry name" value="Sialidase_sf"/>
</dbReference>
<dbReference type="SUPFAM" id="SSF50939">
    <property type="entry name" value="Sialidases"/>
    <property type="match status" value="2"/>
</dbReference>
<evidence type="ECO:0000256" key="4">
    <source>
        <dbReference type="SAM" id="MobiDB-lite"/>
    </source>
</evidence>
<dbReference type="EMBL" id="QKYN01000112">
    <property type="protein sequence ID" value="RAG82506.1"/>
    <property type="molecule type" value="Genomic_DNA"/>
</dbReference>
<dbReference type="GO" id="GO:0004308">
    <property type="term" value="F:exo-alpha-sialidase activity"/>
    <property type="evidence" value="ECO:0007669"/>
    <property type="project" value="UniProtKB-EC"/>
</dbReference>
<evidence type="ECO:0000256" key="1">
    <source>
        <dbReference type="ARBA" id="ARBA00000427"/>
    </source>
</evidence>